<sequence>MSVTQASLRLRIKRLVYSARPALRPMRDAVQDVGGISNVALTVDVEDGTNWSVADTVAFDDGEEARVTAIATNELTITRAINGTTAAAHAQFAEIEKRPRFRIQEIDDAIETVLHDLWPNVWVLAQGTVGTATAAKEWYTLVDADIREVLSVFYEEDDYLIPVPIVGWQFFTHLPSAEFTDTQGLFIPSFGGADIGDTLYYIARVHITAVTELLDRQESLVALGAVHNLLGGEIVARSHDPGKRTDRTVQPGQMGRDSIWFLREYRNMRTREEIRLKEEESRIPVNRFQQRKRRFVP</sequence>
<reference evidence="1" key="1">
    <citation type="journal article" date="2015" name="Nature">
        <title>Complex archaea that bridge the gap between prokaryotes and eukaryotes.</title>
        <authorList>
            <person name="Spang A."/>
            <person name="Saw J.H."/>
            <person name="Jorgensen S.L."/>
            <person name="Zaremba-Niedzwiedzka K."/>
            <person name="Martijn J."/>
            <person name="Lind A.E."/>
            <person name="van Eijk R."/>
            <person name="Schleper C."/>
            <person name="Guy L."/>
            <person name="Ettema T.J."/>
        </authorList>
    </citation>
    <scope>NUCLEOTIDE SEQUENCE</scope>
</reference>
<organism evidence="1">
    <name type="scientific">marine sediment metagenome</name>
    <dbReference type="NCBI Taxonomy" id="412755"/>
    <lineage>
        <taxon>unclassified sequences</taxon>
        <taxon>metagenomes</taxon>
        <taxon>ecological metagenomes</taxon>
    </lineage>
</organism>
<protein>
    <submittedName>
        <fullName evidence="1">Uncharacterized protein</fullName>
    </submittedName>
</protein>
<proteinExistence type="predicted"/>
<comment type="caution">
    <text evidence="1">The sequence shown here is derived from an EMBL/GenBank/DDBJ whole genome shotgun (WGS) entry which is preliminary data.</text>
</comment>
<evidence type="ECO:0000313" key="1">
    <source>
        <dbReference type="EMBL" id="KKL57352.1"/>
    </source>
</evidence>
<dbReference type="EMBL" id="LAZR01030195">
    <property type="protein sequence ID" value="KKL57352.1"/>
    <property type="molecule type" value="Genomic_DNA"/>
</dbReference>
<gene>
    <name evidence="1" type="ORF">LCGC14_2236280</name>
</gene>
<accession>A0A0F9G1V3</accession>
<name>A0A0F9G1V3_9ZZZZ</name>
<dbReference type="AlphaFoldDB" id="A0A0F9G1V3"/>